<protein>
    <submittedName>
        <fullName evidence="5">Phospholipid N-methyltransferase</fullName>
    </submittedName>
</protein>
<dbReference type="AlphaFoldDB" id="A0A4R8J269"/>
<evidence type="ECO:0000256" key="3">
    <source>
        <dbReference type="ARBA" id="ARBA00022691"/>
    </source>
</evidence>
<comment type="caution">
    <text evidence="5">The sequence shown here is derived from an EMBL/GenBank/DDBJ whole genome shotgun (WGS) entry which is preliminary data.</text>
</comment>
<dbReference type="Gene3D" id="3.40.50.150">
    <property type="entry name" value="Vaccinia Virus protein VP39"/>
    <property type="match status" value="1"/>
</dbReference>
<evidence type="ECO:0000256" key="4">
    <source>
        <dbReference type="ARBA" id="ARBA00022884"/>
    </source>
</evidence>
<dbReference type="RefSeq" id="WP_134081108.1">
    <property type="nucleotide sequence ID" value="NZ_SOQX01000001.1"/>
</dbReference>
<dbReference type="CDD" id="cd02440">
    <property type="entry name" value="AdoMet_MTases"/>
    <property type="match status" value="1"/>
</dbReference>
<dbReference type="InterPro" id="IPR001737">
    <property type="entry name" value="KsgA/Erm"/>
</dbReference>
<dbReference type="GO" id="GO:0032259">
    <property type="term" value="P:methylation"/>
    <property type="evidence" value="ECO:0007669"/>
    <property type="project" value="UniProtKB-KW"/>
</dbReference>
<dbReference type="EMBL" id="SOQX01000001">
    <property type="protein sequence ID" value="TDY04309.1"/>
    <property type="molecule type" value="Genomic_DNA"/>
</dbReference>
<dbReference type="GO" id="GO:0003723">
    <property type="term" value="F:RNA binding"/>
    <property type="evidence" value="ECO:0007669"/>
    <property type="project" value="UniProtKB-KW"/>
</dbReference>
<keyword evidence="1 5" id="KW-0489">Methyltransferase</keyword>
<keyword evidence="4" id="KW-0694">RNA-binding</keyword>
<accession>A0A4R8J269</accession>
<dbReference type="GO" id="GO:0008168">
    <property type="term" value="F:methyltransferase activity"/>
    <property type="evidence" value="ECO:0007669"/>
    <property type="project" value="UniProtKB-KW"/>
</dbReference>
<keyword evidence="3" id="KW-0949">S-adenosyl-L-methionine</keyword>
<reference evidence="5 6" key="1">
    <citation type="submission" date="2019-03" db="EMBL/GenBank/DDBJ databases">
        <title>Genomic Encyclopedia of Type Strains, Phase IV (KMG-IV): sequencing the most valuable type-strain genomes for metagenomic binning, comparative biology and taxonomic classification.</title>
        <authorList>
            <person name="Goeker M."/>
        </authorList>
    </citation>
    <scope>NUCLEOTIDE SEQUENCE [LARGE SCALE GENOMIC DNA]</scope>
    <source>
        <strain evidence="5 6">DSM 16326</strain>
    </source>
</reference>
<evidence type="ECO:0000256" key="2">
    <source>
        <dbReference type="ARBA" id="ARBA00022679"/>
    </source>
</evidence>
<gene>
    <name evidence="5" type="ORF">EDC23_0684</name>
</gene>
<evidence type="ECO:0000256" key="1">
    <source>
        <dbReference type="ARBA" id="ARBA00022603"/>
    </source>
</evidence>
<evidence type="ECO:0000313" key="5">
    <source>
        <dbReference type="EMBL" id="TDY04309.1"/>
    </source>
</evidence>
<dbReference type="Proteomes" id="UP000294914">
    <property type="component" value="Unassembled WGS sequence"/>
</dbReference>
<dbReference type="SUPFAM" id="SSF53335">
    <property type="entry name" value="S-adenosyl-L-methionine-dependent methyltransferases"/>
    <property type="match status" value="1"/>
</dbReference>
<dbReference type="Pfam" id="PF00398">
    <property type="entry name" value="RrnaAD"/>
    <property type="match status" value="1"/>
</dbReference>
<name>A0A4R8J269_9GAMM</name>
<keyword evidence="6" id="KW-1185">Reference proteome</keyword>
<keyword evidence="2 5" id="KW-0808">Transferase</keyword>
<proteinExistence type="predicted"/>
<organism evidence="5 6">
    <name type="scientific">Thiohalophilus thiocyanatoxydans</name>
    <dbReference type="NCBI Taxonomy" id="381308"/>
    <lineage>
        <taxon>Bacteria</taxon>
        <taxon>Pseudomonadati</taxon>
        <taxon>Pseudomonadota</taxon>
        <taxon>Gammaproteobacteria</taxon>
        <taxon>Thiohalomonadales</taxon>
        <taxon>Thiohalophilaceae</taxon>
        <taxon>Thiohalophilus</taxon>
    </lineage>
</organism>
<evidence type="ECO:0000313" key="6">
    <source>
        <dbReference type="Proteomes" id="UP000294914"/>
    </source>
</evidence>
<dbReference type="InterPro" id="IPR029063">
    <property type="entry name" value="SAM-dependent_MTases_sf"/>
</dbReference>
<sequence>MANNNKNNSQINGRQIFVQQFLKHPLQVGSIIPSSRFLERRIIEAANVDSASVVVELGPGTGGTTRALLNAMPQHARLVSIELNAYFHNLISQIEDDRVIAHLGSACDIQSILAEYDLHAPNAVISGIPFSTMSRSLGTQIIEAVSSVLAPRGRFVAYQTRDRVATLCRPIMGSEQAEMEFFNLPPTRIYQWEKKMDDMVEQPAL</sequence>
<dbReference type="OrthoDB" id="9805585at2"/>